<dbReference type="GO" id="GO:0008484">
    <property type="term" value="F:sulfuric ester hydrolase activity"/>
    <property type="evidence" value="ECO:0007669"/>
    <property type="project" value="TreeGrafter"/>
</dbReference>
<dbReference type="InterPro" id="IPR017850">
    <property type="entry name" value="Alkaline_phosphatase_core_sf"/>
</dbReference>
<keyword evidence="7" id="KW-1185">Reference proteome</keyword>
<dbReference type="PROSITE" id="PS00523">
    <property type="entry name" value="SULFATASE_1"/>
    <property type="match status" value="1"/>
</dbReference>
<dbReference type="PANTHER" id="PTHR45953">
    <property type="entry name" value="IDURONATE 2-SULFATASE"/>
    <property type="match status" value="1"/>
</dbReference>
<protein>
    <submittedName>
        <fullName evidence="6">Arylsulfatase A-like enzyme</fullName>
    </submittedName>
</protein>
<dbReference type="Proteomes" id="UP000256334">
    <property type="component" value="Unassembled WGS sequence"/>
</dbReference>
<dbReference type="GO" id="GO:0005737">
    <property type="term" value="C:cytoplasm"/>
    <property type="evidence" value="ECO:0007669"/>
    <property type="project" value="TreeGrafter"/>
</dbReference>
<dbReference type="AlphaFoldDB" id="A0A3D9DW93"/>
<organism evidence="6 7">
    <name type="scientific">Kushneria indalinina DSM 14324</name>
    <dbReference type="NCBI Taxonomy" id="1122140"/>
    <lineage>
        <taxon>Bacteria</taxon>
        <taxon>Pseudomonadati</taxon>
        <taxon>Pseudomonadota</taxon>
        <taxon>Gammaproteobacteria</taxon>
        <taxon>Oceanospirillales</taxon>
        <taxon>Halomonadaceae</taxon>
        <taxon>Kushneria</taxon>
    </lineage>
</organism>
<reference evidence="6 7" key="1">
    <citation type="submission" date="2018-07" db="EMBL/GenBank/DDBJ databases">
        <title>Genomic Encyclopedia of Type Strains, Phase IV (KMG-IV): sequencing the most valuable type-strain genomes for metagenomic binning, comparative biology and taxonomic classification.</title>
        <authorList>
            <person name="Goeker M."/>
        </authorList>
    </citation>
    <scope>NUCLEOTIDE SEQUENCE [LARGE SCALE GENOMIC DNA]</scope>
    <source>
        <strain evidence="6 7">DSM 14324</strain>
    </source>
</reference>
<accession>A0A3D9DW93</accession>
<dbReference type="PANTHER" id="PTHR45953:SF1">
    <property type="entry name" value="IDURONATE 2-SULFATASE"/>
    <property type="match status" value="1"/>
</dbReference>
<dbReference type="Gene3D" id="3.40.720.10">
    <property type="entry name" value="Alkaline Phosphatase, subunit A"/>
    <property type="match status" value="1"/>
</dbReference>
<keyword evidence="3" id="KW-0378">Hydrolase</keyword>
<comment type="similarity">
    <text evidence="1">Belongs to the sulfatase family.</text>
</comment>
<dbReference type="Pfam" id="PF00884">
    <property type="entry name" value="Sulfatase"/>
    <property type="match status" value="1"/>
</dbReference>
<dbReference type="OrthoDB" id="9803751at2"/>
<dbReference type="SUPFAM" id="SSF53649">
    <property type="entry name" value="Alkaline phosphatase-like"/>
    <property type="match status" value="1"/>
</dbReference>
<evidence type="ECO:0000256" key="3">
    <source>
        <dbReference type="ARBA" id="ARBA00022801"/>
    </source>
</evidence>
<dbReference type="GO" id="GO:0046872">
    <property type="term" value="F:metal ion binding"/>
    <property type="evidence" value="ECO:0007669"/>
    <property type="project" value="UniProtKB-KW"/>
</dbReference>
<keyword evidence="2" id="KW-0479">Metal-binding</keyword>
<proteinExistence type="inferred from homology"/>
<evidence type="ECO:0000259" key="5">
    <source>
        <dbReference type="Pfam" id="PF00884"/>
    </source>
</evidence>
<gene>
    <name evidence="6" type="ORF">C8D72_1772</name>
</gene>
<feature type="domain" description="Sulfatase N-terminal" evidence="5">
    <location>
        <begin position="9"/>
        <end position="287"/>
    </location>
</feature>
<evidence type="ECO:0000256" key="2">
    <source>
        <dbReference type="ARBA" id="ARBA00022723"/>
    </source>
</evidence>
<evidence type="ECO:0000313" key="7">
    <source>
        <dbReference type="Proteomes" id="UP000256334"/>
    </source>
</evidence>
<name>A0A3D9DW93_9GAMM</name>
<evidence type="ECO:0000256" key="4">
    <source>
        <dbReference type="SAM" id="MobiDB-lite"/>
    </source>
</evidence>
<dbReference type="InterPro" id="IPR024607">
    <property type="entry name" value="Sulfatase_CS"/>
</dbReference>
<dbReference type="EMBL" id="QRDJ01000007">
    <property type="protein sequence ID" value="REC94941.1"/>
    <property type="molecule type" value="Genomic_DNA"/>
</dbReference>
<comment type="caution">
    <text evidence="6">The sequence shown here is derived from an EMBL/GenBank/DDBJ whole genome shotgun (WGS) entry which is preliminary data.</text>
</comment>
<feature type="compositionally biased region" description="Polar residues" evidence="4">
    <location>
        <begin position="442"/>
        <end position="452"/>
    </location>
</feature>
<sequence>MTQPDGTRPDIVLIHCHDLGRWLSCYGMPSVPSPNLERFAGNATVFDNAHAAAPLCSPARGALFTGLSPHQNGVQGLAHDAWRYRENVLTAPEHLHELGYRSTLIGLQHEHVDPDVLGYDEVAGAGFLPRAHQVVDAAHGWLSAQPPREARAPLFAAIGVWEVHRPWPESDYTPADPAEVEVPAFLPDTPETRRDIAAFHGSIRQLDEAMGRLFEALDSTLDPTHTLIMFTTDHGTAFPRAKSTLYDAGTGVSLLVRPPTAWGEAPARVDNIASHVDILPTLLEVAGGPINPALEGRSLVPLLAAAEPPAADDRVIFTEKTYHDNYDPKRAVRTRDFALIRNFTPGPKLALSLDLEHSPTRQGMGDAHLEERDMTELYDRRVDPHELNNVFDQPEYQEVQIRLLEALDEWMTTTRDPLLEGPIQPPKHRSRATDALPPLATHATTSISGVSS</sequence>
<evidence type="ECO:0000313" key="6">
    <source>
        <dbReference type="EMBL" id="REC94941.1"/>
    </source>
</evidence>
<dbReference type="InterPro" id="IPR000917">
    <property type="entry name" value="Sulfatase_N"/>
</dbReference>
<dbReference type="CDD" id="cd16027">
    <property type="entry name" value="SGSH"/>
    <property type="match status" value="1"/>
</dbReference>
<feature type="region of interest" description="Disordered" evidence="4">
    <location>
        <begin position="416"/>
        <end position="452"/>
    </location>
</feature>
<dbReference type="RefSeq" id="WP_115854028.1">
    <property type="nucleotide sequence ID" value="NZ_QRDJ01000007.1"/>
</dbReference>
<evidence type="ECO:0000256" key="1">
    <source>
        <dbReference type="ARBA" id="ARBA00008779"/>
    </source>
</evidence>